<comment type="caution">
    <text evidence="1">The sequence shown here is derived from an EMBL/GenBank/DDBJ whole genome shotgun (WGS) entry which is preliminary data.</text>
</comment>
<protein>
    <submittedName>
        <fullName evidence="1">Uncharacterized protein</fullName>
    </submittedName>
</protein>
<dbReference type="Pfam" id="PF13181">
    <property type="entry name" value="TPR_8"/>
    <property type="match status" value="1"/>
</dbReference>
<evidence type="ECO:0000313" key="2">
    <source>
        <dbReference type="Proteomes" id="UP000567179"/>
    </source>
</evidence>
<dbReference type="EMBL" id="JAACJJ010000029">
    <property type="protein sequence ID" value="KAF5319565.1"/>
    <property type="molecule type" value="Genomic_DNA"/>
</dbReference>
<dbReference type="PANTHER" id="PTHR19959:SF119">
    <property type="entry name" value="FUNGAL LIPASE-LIKE DOMAIN-CONTAINING PROTEIN"/>
    <property type="match status" value="1"/>
</dbReference>
<dbReference type="InterPro" id="IPR019734">
    <property type="entry name" value="TPR_rpt"/>
</dbReference>
<dbReference type="AlphaFoldDB" id="A0A8H5BA57"/>
<dbReference type="OrthoDB" id="2978551at2759"/>
<dbReference type="InterPro" id="IPR011990">
    <property type="entry name" value="TPR-like_helical_dom_sf"/>
</dbReference>
<accession>A0A8H5BA57</accession>
<proteinExistence type="predicted"/>
<dbReference type="Gene3D" id="1.25.40.10">
    <property type="entry name" value="Tetratricopeptide repeat domain"/>
    <property type="match status" value="3"/>
</dbReference>
<organism evidence="1 2">
    <name type="scientific">Psilocybe cf. subviscida</name>
    <dbReference type="NCBI Taxonomy" id="2480587"/>
    <lineage>
        <taxon>Eukaryota</taxon>
        <taxon>Fungi</taxon>
        <taxon>Dikarya</taxon>
        <taxon>Basidiomycota</taxon>
        <taxon>Agaricomycotina</taxon>
        <taxon>Agaricomycetes</taxon>
        <taxon>Agaricomycetidae</taxon>
        <taxon>Agaricales</taxon>
        <taxon>Agaricineae</taxon>
        <taxon>Strophariaceae</taxon>
        <taxon>Psilocybe</taxon>
    </lineage>
</organism>
<dbReference type="SUPFAM" id="SSF48452">
    <property type="entry name" value="TPR-like"/>
    <property type="match status" value="2"/>
</dbReference>
<evidence type="ECO:0000313" key="1">
    <source>
        <dbReference type="EMBL" id="KAF5319565.1"/>
    </source>
</evidence>
<keyword evidence="2" id="KW-1185">Reference proteome</keyword>
<dbReference type="SMART" id="SM00028">
    <property type="entry name" value="TPR"/>
    <property type="match status" value="6"/>
</dbReference>
<dbReference type="PANTHER" id="PTHR19959">
    <property type="entry name" value="KINESIN LIGHT CHAIN"/>
    <property type="match status" value="1"/>
</dbReference>
<dbReference type="Proteomes" id="UP000567179">
    <property type="component" value="Unassembled WGS sequence"/>
</dbReference>
<sequence>MEVALGAIALATAVKDLVELGQKIHKSFAKVSKNLRTAHRLAKDIADKTEKIKAFYDSHKDALDEMEDFRVALLGLLDKFRGFELSILPLLPKTGKRGLGLFVRGWWNNNKIEEGLLELQTNIVQVMLEYMMASAMRTEVAVETNHQETHKDLTEVHSGVAQGLQVLDVVQRNVSAIAAATVPHYSDVSSGTMRDEFARNLIMFAQSTVSTSVPMLRTPNVITEELMTTAYIKFQLNSIAMIVEKMSMPSASAATDVASFLFATTKVASMDITHFRHHVVRQVTHIHDLLNGKQVHIISIYDGAKALDGLSGGLERIGMDHECIQVSNWAITLWRMLVGTFGRQPDHTAGLALSLLKQSMYYHSIGDMIQSLQTVKEAHTITQDHQNHHAPDVHFQILYAEVLSQYARLVDIKQSIQMLFEAIQVLEDILDIQAFTQSTLPNKITKVVQLTASLLDQLFLPAPPIPAIRTYAFALQKLGDFLCIDGHHESAVNLAHLAIALHQKMVSIHGHEYKLDLVFSLSSLMQSKTAAFIPAEELIVMVEECVQLLRELAEKNPVYYARDLVTVLLQKGMALEKLNRDTEAISTWEEVARLSGQIIEDEYAPSMRAWTLYHLSNQFRRLKRHDDAVRTGELAITMYRGEAETQSGQYWYLSRDLRLLRRYKESADAARTSVMLYRHLAMKDPERWMGDLTEVISDLSCCLAALGDYSAAQTAWTESVSMLDDILDTSTGVGLDVIEKYHAALDIHQTISLILKDKEQCLKVSSTVVRHFHHLFKTYADNADIIQKLLQAEFHYAYNILRVGHLQDAQRYIDKRLDEWSSASEIIPESAIANWRATMINLKVCTFDAQGYTKEALLTTQNASDAVMQYVATSRLCFLEMIKSLHHEARLQVKLGNNEQALQVAEKALQLSRGHILDPSPNDLVWPLHAVALTALSCRNYQRVIDTAQEACSIASDPDSWEVGEHDAFMKPSLCALISSAEANLGRRGTAAEYARRAVDESLEIGDMKASISATTAQQSYIETRGNLAEILLATGDLAQARQICEERSAYFSERVENRMGEYRDLAPILRMLGILNCSEERHEEGEAAAKELRRIMKMLGSLFPSLQKEVKIQLRHQAQVLILKVLDNMSQKLDCGHQTEVKSLFAI</sequence>
<name>A0A8H5BA57_9AGAR</name>
<gene>
    <name evidence="1" type="ORF">D9619_008418</name>
</gene>
<reference evidence="1 2" key="1">
    <citation type="journal article" date="2020" name="ISME J.">
        <title>Uncovering the hidden diversity of litter-decomposition mechanisms in mushroom-forming fungi.</title>
        <authorList>
            <person name="Floudas D."/>
            <person name="Bentzer J."/>
            <person name="Ahren D."/>
            <person name="Johansson T."/>
            <person name="Persson P."/>
            <person name="Tunlid A."/>
        </authorList>
    </citation>
    <scope>NUCLEOTIDE SEQUENCE [LARGE SCALE GENOMIC DNA]</scope>
    <source>
        <strain evidence="1 2">CBS 101986</strain>
    </source>
</reference>